<keyword evidence="3" id="KW-0804">Transcription</keyword>
<name>A0A1M6MYM6_9FIRM</name>
<accession>A0A1M6MYM6</accession>
<dbReference type="GO" id="GO:0003677">
    <property type="term" value="F:DNA binding"/>
    <property type="evidence" value="ECO:0007669"/>
    <property type="project" value="UniProtKB-UniRule"/>
</dbReference>
<sequence length="193" mass="22050">MNNEMEKANQSQKILLAAFECISSKGYANVSLRDIADEAGVVLSQLNYYYKNKEGLFTEVINMMMQKYLQEVESHLSKGTTAKEKILSLIMYFQEMLDENPKLFRLLYDFTSMALWSASFGKLLRSLFEDLANLIEKHVLNNIPAKSNLRGYTPKSIARMLFGAMFGTAIQVILDPQEKKLPEALRAIELVFE</sequence>
<evidence type="ECO:0000259" key="5">
    <source>
        <dbReference type="PROSITE" id="PS50977"/>
    </source>
</evidence>
<dbReference type="InterPro" id="IPR036271">
    <property type="entry name" value="Tet_transcr_reg_TetR-rel_C_sf"/>
</dbReference>
<proteinExistence type="predicted"/>
<dbReference type="Pfam" id="PF00440">
    <property type="entry name" value="TetR_N"/>
    <property type="match status" value="1"/>
</dbReference>
<dbReference type="EMBL" id="FQZV01000050">
    <property type="protein sequence ID" value="SHJ88524.1"/>
    <property type="molecule type" value="Genomic_DNA"/>
</dbReference>
<evidence type="ECO:0000256" key="2">
    <source>
        <dbReference type="ARBA" id="ARBA00023125"/>
    </source>
</evidence>
<dbReference type="AlphaFoldDB" id="A0A1M6MYM6"/>
<gene>
    <name evidence="6" type="ORF">SAMN02745975_03130</name>
</gene>
<dbReference type="STRING" id="1121919.SAMN02745975_03130"/>
<dbReference type="SUPFAM" id="SSF48498">
    <property type="entry name" value="Tetracyclin repressor-like, C-terminal domain"/>
    <property type="match status" value="1"/>
</dbReference>
<dbReference type="PROSITE" id="PS50977">
    <property type="entry name" value="HTH_TETR_2"/>
    <property type="match status" value="1"/>
</dbReference>
<dbReference type="PRINTS" id="PR00455">
    <property type="entry name" value="HTHTETR"/>
</dbReference>
<reference evidence="7" key="1">
    <citation type="submission" date="2016-11" db="EMBL/GenBank/DDBJ databases">
        <authorList>
            <person name="Varghese N."/>
            <person name="Submissions S."/>
        </authorList>
    </citation>
    <scope>NUCLEOTIDE SEQUENCE [LARGE SCALE GENOMIC DNA]</scope>
    <source>
        <strain evidence="7">DSM 17957</strain>
    </source>
</reference>
<protein>
    <submittedName>
        <fullName evidence="6">Transcriptional regulator, TetR family</fullName>
    </submittedName>
</protein>
<dbReference type="Proteomes" id="UP000184536">
    <property type="component" value="Unassembled WGS sequence"/>
</dbReference>
<evidence type="ECO:0000256" key="1">
    <source>
        <dbReference type="ARBA" id="ARBA00023015"/>
    </source>
</evidence>
<keyword evidence="1" id="KW-0805">Transcription regulation</keyword>
<dbReference type="InterPro" id="IPR009057">
    <property type="entry name" value="Homeodomain-like_sf"/>
</dbReference>
<evidence type="ECO:0000256" key="3">
    <source>
        <dbReference type="ARBA" id="ARBA00023163"/>
    </source>
</evidence>
<dbReference type="PANTHER" id="PTHR47506:SF6">
    <property type="entry name" value="HTH-TYPE TRANSCRIPTIONAL REPRESSOR NEMR"/>
    <property type="match status" value="1"/>
</dbReference>
<organism evidence="6 7">
    <name type="scientific">Geosporobacter subterraneus DSM 17957</name>
    <dbReference type="NCBI Taxonomy" id="1121919"/>
    <lineage>
        <taxon>Bacteria</taxon>
        <taxon>Bacillati</taxon>
        <taxon>Bacillota</taxon>
        <taxon>Clostridia</taxon>
        <taxon>Peptostreptococcales</taxon>
        <taxon>Thermotaleaceae</taxon>
        <taxon>Geosporobacter</taxon>
    </lineage>
</organism>
<feature type="DNA-binding region" description="H-T-H motif" evidence="4">
    <location>
        <begin position="31"/>
        <end position="50"/>
    </location>
</feature>
<evidence type="ECO:0000256" key="4">
    <source>
        <dbReference type="PROSITE-ProRule" id="PRU00335"/>
    </source>
</evidence>
<dbReference type="SUPFAM" id="SSF46689">
    <property type="entry name" value="Homeodomain-like"/>
    <property type="match status" value="1"/>
</dbReference>
<dbReference type="Gene3D" id="1.10.357.10">
    <property type="entry name" value="Tetracycline Repressor, domain 2"/>
    <property type="match status" value="1"/>
</dbReference>
<evidence type="ECO:0000313" key="6">
    <source>
        <dbReference type="EMBL" id="SHJ88524.1"/>
    </source>
</evidence>
<dbReference type="InterPro" id="IPR001647">
    <property type="entry name" value="HTH_TetR"/>
</dbReference>
<dbReference type="PANTHER" id="PTHR47506">
    <property type="entry name" value="TRANSCRIPTIONAL REGULATORY PROTEIN"/>
    <property type="match status" value="1"/>
</dbReference>
<feature type="domain" description="HTH tetR-type" evidence="5">
    <location>
        <begin position="8"/>
        <end position="68"/>
    </location>
</feature>
<dbReference type="RefSeq" id="WP_207640887.1">
    <property type="nucleotide sequence ID" value="NZ_FQZV01000050.1"/>
</dbReference>
<keyword evidence="2 4" id="KW-0238">DNA-binding</keyword>
<keyword evidence="7" id="KW-1185">Reference proteome</keyword>
<evidence type="ECO:0000313" key="7">
    <source>
        <dbReference type="Proteomes" id="UP000184536"/>
    </source>
</evidence>